<proteinExistence type="predicted"/>
<name>A0A382GSZ4_9ZZZZ</name>
<evidence type="ECO:0000313" key="1">
    <source>
        <dbReference type="EMBL" id="SVB78099.1"/>
    </source>
</evidence>
<reference evidence="1" key="1">
    <citation type="submission" date="2018-05" db="EMBL/GenBank/DDBJ databases">
        <authorList>
            <person name="Lanie J.A."/>
            <person name="Ng W.-L."/>
            <person name="Kazmierczak K.M."/>
            <person name="Andrzejewski T.M."/>
            <person name="Davidsen T.M."/>
            <person name="Wayne K.J."/>
            <person name="Tettelin H."/>
            <person name="Glass J.I."/>
            <person name="Rusch D."/>
            <person name="Podicherti R."/>
            <person name="Tsui H.-C.T."/>
            <person name="Winkler M.E."/>
        </authorList>
    </citation>
    <scope>NUCLEOTIDE SEQUENCE</scope>
</reference>
<gene>
    <name evidence="1" type="ORF">METZ01_LOCUS230953</name>
</gene>
<organism evidence="1">
    <name type="scientific">marine metagenome</name>
    <dbReference type="NCBI Taxonomy" id="408172"/>
    <lineage>
        <taxon>unclassified sequences</taxon>
        <taxon>metagenomes</taxon>
        <taxon>ecological metagenomes</taxon>
    </lineage>
</organism>
<accession>A0A382GSZ4</accession>
<feature type="non-terminal residue" evidence="1">
    <location>
        <position position="27"/>
    </location>
</feature>
<dbReference type="EMBL" id="UINC01057198">
    <property type="protein sequence ID" value="SVB78099.1"/>
    <property type="molecule type" value="Genomic_DNA"/>
</dbReference>
<sequence length="27" mass="3269">MKPTSLTTEKEFNHRGKEYQIKSVLRF</sequence>
<dbReference type="AlphaFoldDB" id="A0A382GSZ4"/>
<protein>
    <submittedName>
        <fullName evidence="1">Uncharacterized protein</fullName>
    </submittedName>
</protein>